<dbReference type="AlphaFoldDB" id="A0A1G6S0I6"/>
<dbReference type="Proteomes" id="UP000199452">
    <property type="component" value="Unassembled WGS sequence"/>
</dbReference>
<reference evidence="1 2" key="1">
    <citation type="submission" date="2016-09" db="EMBL/GenBank/DDBJ databases">
        <authorList>
            <person name="Capua I."/>
            <person name="De Benedictis P."/>
            <person name="Joannis T."/>
            <person name="Lombin L.H."/>
            <person name="Cattoli G."/>
        </authorList>
    </citation>
    <scope>NUCLEOTIDE SEQUENCE [LARGE SCALE GENOMIC DNA]</scope>
    <source>
        <strain evidence="1 2">A7P-90m</strain>
    </source>
</reference>
<evidence type="ECO:0000313" key="2">
    <source>
        <dbReference type="Proteomes" id="UP000199452"/>
    </source>
</evidence>
<accession>A0A1G6S0I6</accession>
<gene>
    <name evidence="1" type="ORF">SAMN05216323_108416</name>
</gene>
<evidence type="ECO:0000313" key="1">
    <source>
        <dbReference type="EMBL" id="SDD10174.1"/>
    </source>
</evidence>
<sequence length="94" mass="10415">MVLTVAARHHAKAEPVRQLANGAAVHGIGLVIVGKGHLLFFADLVFEDKEKGQTGMQYQQHIAKKTSLYQNRISTSSHFVYLSNNCTTQVRHSL</sequence>
<organism evidence="1 2">
    <name type="scientific">Williamwhitmania taraxaci</name>
    <dbReference type="NCBI Taxonomy" id="1640674"/>
    <lineage>
        <taxon>Bacteria</taxon>
        <taxon>Pseudomonadati</taxon>
        <taxon>Bacteroidota</taxon>
        <taxon>Bacteroidia</taxon>
        <taxon>Bacteroidales</taxon>
        <taxon>Williamwhitmaniaceae</taxon>
        <taxon>Williamwhitmania</taxon>
    </lineage>
</organism>
<proteinExistence type="predicted"/>
<dbReference type="EMBL" id="FMYP01000084">
    <property type="protein sequence ID" value="SDD10174.1"/>
    <property type="molecule type" value="Genomic_DNA"/>
</dbReference>
<keyword evidence="2" id="KW-1185">Reference proteome</keyword>
<name>A0A1G6S0I6_9BACT</name>
<protein>
    <submittedName>
        <fullName evidence="1">Uncharacterized protein</fullName>
    </submittedName>
</protein>